<organism evidence="8 9">
    <name type="scientific">Winogradskyella maritima</name>
    <dbReference type="NCBI Taxonomy" id="1517766"/>
    <lineage>
        <taxon>Bacteria</taxon>
        <taxon>Pseudomonadati</taxon>
        <taxon>Bacteroidota</taxon>
        <taxon>Flavobacteriia</taxon>
        <taxon>Flavobacteriales</taxon>
        <taxon>Flavobacteriaceae</taxon>
        <taxon>Winogradskyella</taxon>
    </lineage>
</organism>
<evidence type="ECO:0000256" key="3">
    <source>
        <dbReference type="ARBA" id="ARBA00023110"/>
    </source>
</evidence>
<dbReference type="InterPro" id="IPR051370">
    <property type="entry name" value="PPIase_Pin1"/>
</dbReference>
<comment type="catalytic activity">
    <reaction evidence="1">
        <text>[protein]-peptidylproline (omega=180) = [protein]-peptidylproline (omega=0)</text>
        <dbReference type="Rhea" id="RHEA:16237"/>
        <dbReference type="Rhea" id="RHEA-COMP:10747"/>
        <dbReference type="Rhea" id="RHEA-COMP:10748"/>
        <dbReference type="ChEBI" id="CHEBI:83833"/>
        <dbReference type="ChEBI" id="CHEBI:83834"/>
        <dbReference type="EC" id="5.2.1.8"/>
    </reaction>
</comment>
<protein>
    <recommendedName>
        <fullName evidence="2">peptidylprolyl isomerase</fullName>
        <ecNumber evidence="2">5.2.1.8</ecNumber>
    </recommendedName>
</protein>
<name>A0ABV8AHU9_9FLAO</name>
<dbReference type="InterPro" id="IPR023058">
    <property type="entry name" value="PPIase_PpiC_CS"/>
</dbReference>
<dbReference type="EMBL" id="JBHSAT010000005">
    <property type="protein sequence ID" value="MFC3877633.1"/>
    <property type="molecule type" value="Genomic_DNA"/>
</dbReference>
<dbReference type="PANTHER" id="PTHR10657:SF4">
    <property type="entry name" value="PEPTIDYL-PROLYL CIS-TRANS ISOMERASE-RELATED"/>
    <property type="match status" value="1"/>
</dbReference>
<evidence type="ECO:0000256" key="2">
    <source>
        <dbReference type="ARBA" id="ARBA00013194"/>
    </source>
</evidence>
<dbReference type="InterPro" id="IPR046357">
    <property type="entry name" value="PPIase_dom_sf"/>
</dbReference>
<keyword evidence="9" id="KW-1185">Reference proteome</keyword>
<dbReference type="RefSeq" id="WP_386100420.1">
    <property type="nucleotide sequence ID" value="NZ_JBHSAT010000005.1"/>
</dbReference>
<gene>
    <name evidence="8" type="ORF">ACFOSX_10345</name>
</gene>
<dbReference type="SUPFAM" id="SSF54534">
    <property type="entry name" value="FKBP-like"/>
    <property type="match status" value="1"/>
</dbReference>
<dbReference type="Pfam" id="PF13616">
    <property type="entry name" value="Rotamase_3"/>
    <property type="match status" value="1"/>
</dbReference>
<proteinExistence type="predicted"/>
<evidence type="ECO:0000313" key="9">
    <source>
        <dbReference type="Proteomes" id="UP001595812"/>
    </source>
</evidence>
<evidence type="ECO:0000256" key="6">
    <source>
        <dbReference type="SAM" id="SignalP"/>
    </source>
</evidence>
<reference evidence="9" key="1">
    <citation type="journal article" date="2019" name="Int. J. Syst. Evol. Microbiol.">
        <title>The Global Catalogue of Microorganisms (GCM) 10K type strain sequencing project: providing services to taxonomists for standard genome sequencing and annotation.</title>
        <authorList>
            <consortium name="The Broad Institute Genomics Platform"/>
            <consortium name="The Broad Institute Genome Sequencing Center for Infectious Disease"/>
            <person name="Wu L."/>
            <person name="Ma J."/>
        </authorList>
    </citation>
    <scope>NUCLEOTIDE SEQUENCE [LARGE SCALE GENOMIC DNA]</scope>
    <source>
        <strain evidence="9">CECT 8979</strain>
    </source>
</reference>
<evidence type="ECO:0000259" key="7">
    <source>
        <dbReference type="PROSITE" id="PS50198"/>
    </source>
</evidence>
<keyword evidence="4 5" id="KW-0413">Isomerase</keyword>
<keyword evidence="6" id="KW-0732">Signal</keyword>
<evidence type="ECO:0000256" key="5">
    <source>
        <dbReference type="PROSITE-ProRule" id="PRU00278"/>
    </source>
</evidence>
<accession>A0ABV8AHU9</accession>
<feature type="signal peptide" evidence="6">
    <location>
        <begin position="1"/>
        <end position="16"/>
    </location>
</feature>
<evidence type="ECO:0000256" key="4">
    <source>
        <dbReference type="ARBA" id="ARBA00023235"/>
    </source>
</evidence>
<dbReference type="Proteomes" id="UP001595812">
    <property type="component" value="Unassembled WGS sequence"/>
</dbReference>
<sequence>MRLPLLLCFLSTFAWAQDSSELNIETELDSISNATEANAFLKKNSKLKGKIVVYNAEKHKTKLADELFELGTGGKKTYKNEFETTHYKVIKRDMVPHYRASIIMFDSKIQPMSEINSLRSFILKGMREGGHDFSGLAKVYSKDRSAKTGGDLGWLKKGSMSKRFEKILADHKVGQVFSFDEPREKRHYVMLKSEADKPIEEITVLKITEKTSR</sequence>
<dbReference type="InterPro" id="IPR000297">
    <property type="entry name" value="PPIase_PpiC"/>
</dbReference>
<dbReference type="PANTHER" id="PTHR10657">
    <property type="entry name" value="PEPTIDYL-PROLYL CIS-TRANS ISOMERASE"/>
    <property type="match status" value="1"/>
</dbReference>
<dbReference type="PROSITE" id="PS50198">
    <property type="entry name" value="PPIC_PPIASE_2"/>
    <property type="match status" value="1"/>
</dbReference>
<evidence type="ECO:0000256" key="1">
    <source>
        <dbReference type="ARBA" id="ARBA00000971"/>
    </source>
</evidence>
<evidence type="ECO:0000313" key="8">
    <source>
        <dbReference type="EMBL" id="MFC3877633.1"/>
    </source>
</evidence>
<feature type="chain" id="PRO_5045101857" description="peptidylprolyl isomerase" evidence="6">
    <location>
        <begin position="17"/>
        <end position="213"/>
    </location>
</feature>
<dbReference type="GO" id="GO:0016853">
    <property type="term" value="F:isomerase activity"/>
    <property type="evidence" value="ECO:0007669"/>
    <property type="project" value="UniProtKB-KW"/>
</dbReference>
<dbReference type="EC" id="5.2.1.8" evidence="2"/>
<dbReference type="Gene3D" id="3.10.50.40">
    <property type="match status" value="1"/>
</dbReference>
<dbReference type="PROSITE" id="PS01096">
    <property type="entry name" value="PPIC_PPIASE_1"/>
    <property type="match status" value="1"/>
</dbReference>
<keyword evidence="3 5" id="KW-0697">Rotamase</keyword>
<comment type="caution">
    <text evidence="8">The sequence shown here is derived from an EMBL/GenBank/DDBJ whole genome shotgun (WGS) entry which is preliminary data.</text>
</comment>
<feature type="domain" description="PpiC" evidence="7">
    <location>
        <begin position="79"/>
        <end position="193"/>
    </location>
</feature>